<dbReference type="EMBL" id="JAJKBJ010000015">
    <property type="protein sequence ID" value="MCL9684863.1"/>
    <property type="molecule type" value="Genomic_DNA"/>
</dbReference>
<reference evidence="1" key="1">
    <citation type="submission" date="2021-11" db="EMBL/GenBank/DDBJ databases">
        <title>Legionella maioricencis sp. nov., a new species isolated from hot water samples in Mallorca.</title>
        <authorList>
            <person name="Crespi S."/>
            <person name="Drasar V."/>
            <person name="Salva-Serra F."/>
            <person name="Jaen-Luchoro D."/>
            <person name="Pineiro-Iglesias B."/>
            <person name="Aliaga F."/>
            <person name="Fernandez-Juarez V."/>
            <person name="Coll G."/>
            <person name="Moore E.R.B."/>
            <person name="Bennasar-Figueras A."/>
        </authorList>
    </citation>
    <scope>NUCLEOTIDE SEQUENCE</scope>
    <source>
        <strain evidence="1">HCPI-6</strain>
    </source>
</reference>
<evidence type="ECO:0000313" key="1">
    <source>
        <dbReference type="EMBL" id="MCL9684863.1"/>
    </source>
</evidence>
<proteinExistence type="predicted"/>
<dbReference type="Proteomes" id="UP001139721">
    <property type="component" value="Unassembled WGS sequence"/>
</dbReference>
<gene>
    <name evidence="1" type="ORF">LOX96_12225</name>
</gene>
<organism evidence="1 2">
    <name type="scientific">Legionella maioricensis</name>
    <dbReference type="NCBI Taxonomy" id="2896528"/>
    <lineage>
        <taxon>Bacteria</taxon>
        <taxon>Pseudomonadati</taxon>
        <taxon>Pseudomonadota</taxon>
        <taxon>Gammaproteobacteria</taxon>
        <taxon>Legionellales</taxon>
        <taxon>Legionellaceae</taxon>
        <taxon>Legionella</taxon>
    </lineage>
</organism>
<comment type="caution">
    <text evidence="1">The sequence shown here is derived from an EMBL/GenBank/DDBJ whole genome shotgun (WGS) entry which is preliminary data.</text>
</comment>
<evidence type="ECO:0000313" key="2">
    <source>
        <dbReference type="Proteomes" id="UP001139721"/>
    </source>
</evidence>
<name>A0A9X2IDK1_9GAMM</name>
<keyword evidence="2" id="KW-1185">Reference proteome</keyword>
<dbReference type="AlphaFoldDB" id="A0A9X2IDK1"/>
<dbReference type="RefSeq" id="WP_250424408.1">
    <property type="nucleotide sequence ID" value="NZ_JAJKBJ010000015.1"/>
</dbReference>
<sequence>MRKSLQIYLKQIFVDTEWEERDASNMDDVKAQFVTSSLLDEKQVNNAMARIAAKKETIGLNLDFNVFPSRLNPGKYRVVCNLKKELNKHNLEEITEFLNTVYGDSDNECPENPMRWGVEKSSEGYSITMHGPSCYIIPAIFQKKNLGPSTQEFIFGTSSITTDTDHPCKQRVIELAKAGVKDEVHKYHTIYYWSKESINELYALMLNHKKTVTYTGRNISSEVAVAALSDIDILPSEMRYQVGFFLNLADAGVLAQVKNDSQNALREAKVYCEKEEQQSALSM</sequence>
<protein>
    <submittedName>
        <fullName evidence="1">Uncharacterized protein</fullName>
    </submittedName>
</protein>
<accession>A0A9X2IDK1</accession>